<sequence>MVAAPSPGTATEAVQPQVNEGQGPQLADHGSQGQAVPELIEATVAAPSPGTATEAVQPQVNEGQGPQLADHGSQGQAGSELIEAMVAAPSPGTATEAVQPQVNEGQGPQLADHGSQGQAVPELIEATVAAPSPGTATEAVQPNTETAATTAESVQAKVATEAFTREVARVGSGLTVKHLRDSVSKLESEGESKHDRPRKKRSKLMANGSGSRGAGGPSSTVASSSVTTPPALEAKERAHLEAALEHEAAQQARLGVAGTEVYVRQSRRPRVLMHDRSVGEDIKDIINSVVKNRCPSVEIARKFSSHVTHLIVTAEEVNGSLVVDKVSVEYLLAVAAGIWIVASGWIFDSATKRSWQSELAYEVKGHRDAPSSEAPCNARLMQTRLRTGILNQVRVRVQLRSQKGKRSKWTRQKLRDLIHFGRGVLRHSKSARSTGPEVLVISDETSKSEIGVVENRLILWLSEFLEAIAQFDTALFEPYRIDKDIDE</sequence>
<dbReference type="SUPFAM" id="SSF52113">
    <property type="entry name" value="BRCT domain"/>
    <property type="match status" value="1"/>
</dbReference>
<dbReference type="InterPro" id="IPR036420">
    <property type="entry name" value="BRCT_dom_sf"/>
</dbReference>
<dbReference type="OrthoDB" id="6105938at2759"/>
<feature type="compositionally biased region" description="Polar residues" evidence="1">
    <location>
        <begin position="8"/>
        <end position="22"/>
    </location>
</feature>
<dbReference type="Proteomes" id="UP000054408">
    <property type="component" value="Unassembled WGS sequence"/>
</dbReference>
<feature type="region of interest" description="Disordered" evidence="1">
    <location>
        <begin position="181"/>
        <end position="228"/>
    </location>
</feature>
<feature type="region of interest" description="Disordered" evidence="1">
    <location>
        <begin position="1"/>
        <end position="78"/>
    </location>
</feature>
<feature type="compositionally biased region" description="Basic and acidic residues" evidence="1">
    <location>
        <begin position="181"/>
        <end position="194"/>
    </location>
</feature>
<accession>A0A0L0DKJ1</accession>
<dbReference type="InterPro" id="IPR001357">
    <property type="entry name" value="BRCT_dom"/>
</dbReference>
<evidence type="ECO:0000259" key="2">
    <source>
        <dbReference type="PROSITE" id="PS50172"/>
    </source>
</evidence>
<feature type="compositionally biased region" description="Low complexity" evidence="1">
    <location>
        <begin position="217"/>
        <end position="228"/>
    </location>
</feature>
<evidence type="ECO:0000313" key="4">
    <source>
        <dbReference type="Proteomes" id="UP000054408"/>
    </source>
</evidence>
<reference evidence="3 4" key="1">
    <citation type="submission" date="2010-05" db="EMBL/GenBank/DDBJ databases">
        <title>The Genome Sequence of Thecamonas trahens ATCC 50062.</title>
        <authorList>
            <consortium name="The Broad Institute Genome Sequencing Platform"/>
            <person name="Russ C."/>
            <person name="Cuomo C."/>
            <person name="Shea T."/>
            <person name="Young S.K."/>
            <person name="Zeng Q."/>
            <person name="Koehrsen M."/>
            <person name="Haas B."/>
            <person name="Borodovsky M."/>
            <person name="Guigo R."/>
            <person name="Alvarado L."/>
            <person name="Berlin A."/>
            <person name="Bochicchio J."/>
            <person name="Borenstein D."/>
            <person name="Chapman S."/>
            <person name="Chen Z."/>
            <person name="Freedman E."/>
            <person name="Gellesch M."/>
            <person name="Goldberg J."/>
            <person name="Griggs A."/>
            <person name="Gujja S."/>
            <person name="Heilman E."/>
            <person name="Heiman D."/>
            <person name="Hepburn T."/>
            <person name="Howarth C."/>
            <person name="Jen D."/>
            <person name="Larson L."/>
            <person name="Mehta T."/>
            <person name="Park D."/>
            <person name="Pearson M."/>
            <person name="Roberts A."/>
            <person name="Saif S."/>
            <person name="Shenoy N."/>
            <person name="Sisk P."/>
            <person name="Stolte C."/>
            <person name="Sykes S."/>
            <person name="Thomson T."/>
            <person name="Walk T."/>
            <person name="White J."/>
            <person name="Yandava C."/>
            <person name="Burger G."/>
            <person name="Gray M.W."/>
            <person name="Holland P.W.H."/>
            <person name="King N."/>
            <person name="Lang F.B.F."/>
            <person name="Roger A.J."/>
            <person name="Ruiz-Trillo I."/>
            <person name="Lander E."/>
            <person name="Nusbaum C."/>
        </authorList>
    </citation>
    <scope>NUCLEOTIDE SEQUENCE [LARGE SCALE GENOMIC DNA]</scope>
    <source>
        <strain evidence="3 4">ATCC 50062</strain>
    </source>
</reference>
<feature type="region of interest" description="Disordered" evidence="1">
    <location>
        <begin position="91"/>
        <end position="118"/>
    </location>
</feature>
<keyword evidence="4" id="KW-1185">Reference proteome</keyword>
<feature type="domain" description="BRCT" evidence="2">
    <location>
        <begin position="298"/>
        <end position="363"/>
    </location>
</feature>
<dbReference type="Gene3D" id="3.40.50.10190">
    <property type="entry name" value="BRCT domain"/>
    <property type="match status" value="1"/>
</dbReference>
<protein>
    <recommendedName>
        <fullName evidence="2">BRCT domain-containing protein</fullName>
    </recommendedName>
</protein>
<evidence type="ECO:0000313" key="3">
    <source>
        <dbReference type="EMBL" id="KNC52812.1"/>
    </source>
</evidence>
<dbReference type="EMBL" id="GL349475">
    <property type="protein sequence ID" value="KNC52812.1"/>
    <property type="molecule type" value="Genomic_DNA"/>
</dbReference>
<proteinExistence type="predicted"/>
<feature type="compositionally biased region" description="Polar residues" evidence="1">
    <location>
        <begin position="92"/>
        <end position="106"/>
    </location>
</feature>
<evidence type="ECO:0000256" key="1">
    <source>
        <dbReference type="SAM" id="MobiDB-lite"/>
    </source>
</evidence>
<organism evidence="3 4">
    <name type="scientific">Thecamonas trahens ATCC 50062</name>
    <dbReference type="NCBI Taxonomy" id="461836"/>
    <lineage>
        <taxon>Eukaryota</taxon>
        <taxon>Apusozoa</taxon>
        <taxon>Apusomonadida</taxon>
        <taxon>Apusomonadidae</taxon>
        <taxon>Thecamonas</taxon>
    </lineage>
</organism>
<dbReference type="RefSeq" id="XP_013755121.1">
    <property type="nucleotide sequence ID" value="XM_013899667.1"/>
</dbReference>
<name>A0A0L0DKJ1_THETB</name>
<gene>
    <name evidence="3" type="ORF">AMSG_08706</name>
</gene>
<dbReference type="GeneID" id="25567337"/>
<feature type="compositionally biased region" description="Polar residues" evidence="1">
    <location>
        <begin position="50"/>
        <end position="64"/>
    </location>
</feature>
<dbReference type="AlphaFoldDB" id="A0A0L0DKJ1"/>
<dbReference type="PROSITE" id="PS50172">
    <property type="entry name" value="BRCT"/>
    <property type="match status" value="1"/>
</dbReference>